<dbReference type="AlphaFoldDB" id="A0A8H6Y5U6"/>
<evidence type="ECO:0000313" key="2">
    <source>
        <dbReference type="Proteomes" id="UP000623467"/>
    </source>
</evidence>
<evidence type="ECO:0000313" key="1">
    <source>
        <dbReference type="EMBL" id="KAF7353192.1"/>
    </source>
</evidence>
<dbReference type="Proteomes" id="UP000623467">
    <property type="component" value="Unassembled WGS sequence"/>
</dbReference>
<reference evidence="1" key="1">
    <citation type="submission" date="2020-05" db="EMBL/GenBank/DDBJ databases">
        <title>Mycena genomes resolve the evolution of fungal bioluminescence.</title>
        <authorList>
            <person name="Tsai I.J."/>
        </authorList>
    </citation>
    <scope>NUCLEOTIDE SEQUENCE</scope>
    <source>
        <strain evidence="1">160909Yilan</strain>
    </source>
</reference>
<sequence>MDPQADSDEEFIVLSTSDYTESTSYHITGGFGGSGGEGHTQGGDGGIIRISYNSTRRCDGAEEEWRKDVAKYESIWDPRIMQVYGLVSTKGLYAMVFHDELIPYVQFLRRFQHSPILRTYIFGYCTTECHGGDQLY</sequence>
<organism evidence="1 2">
    <name type="scientific">Mycena sanguinolenta</name>
    <dbReference type="NCBI Taxonomy" id="230812"/>
    <lineage>
        <taxon>Eukaryota</taxon>
        <taxon>Fungi</taxon>
        <taxon>Dikarya</taxon>
        <taxon>Basidiomycota</taxon>
        <taxon>Agaricomycotina</taxon>
        <taxon>Agaricomycetes</taxon>
        <taxon>Agaricomycetidae</taxon>
        <taxon>Agaricales</taxon>
        <taxon>Marasmiineae</taxon>
        <taxon>Mycenaceae</taxon>
        <taxon>Mycena</taxon>
    </lineage>
</organism>
<dbReference type="OrthoDB" id="3021386at2759"/>
<dbReference type="EMBL" id="JACAZH010000012">
    <property type="protein sequence ID" value="KAF7353192.1"/>
    <property type="molecule type" value="Genomic_DNA"/>
</dbReference>
<proteinExistence type="predicted"/>
<name>A0A8H6Y5U6_9AGAR</name>
<protein>
    <submittedName>
        <fullName evidence="1">Uncharacterized protein</fullName>
    </submittedName>
</protein>
<keyword evidence="2" id="KW-1185">Reference proteome</keyword>
<accession>A0A8H6Y5U6</accession>
<gene>
    <name evidence="1" type="ORF">MSAN_01506800</name>
</gene>
<comment type="caution">
    <text evidence="1">The sequence shown here is derived from an EMBL/GenBank/DDBJ whole genome shotgun (WGS) entry which is preliminary data.</text>
</comment>